<feature type="transmembrane region" description="Helical" evidence="1">
    <location>
        <begin position="12"/>
        <end position="36"/>
    </location>
</feature>
<feature type="transmembrane region" description="Helical" evidence="1">
    <location>
        <begin position="79"/>
        <end position="99"/>
    </location>
</feature>
<protein>
    <submittedName>
        <fullName evidence="2">Uncharacterized protein</fullName>
    </submittedName>
</protein>
<dbReference type="Proteomes" id="UP000807306">
    <property type="component" value="Unassembled WGS sequence"/>
</dbReference>
<dbReference type="AlphaFoldDB" id="A0A9P6EGQ6"/>
<keyword evidence="3" id="KW-1185">Reference proteome</keyword>
<evidence type="ECO:0000313" key="3">
    <source>
        <dbReference type="Proteomes" id="UP000807306"/>
    </source>
</evidence>
<accession>A0A9P6EGQ6</accession>
<dbReference type="EMBL" id="MU157847">
    <property type="protein sequence ID" value="KAF9529271.1"/>
    <property type="molecule type" value="Genomic_DNA"/>
</dbReference>
<organism evidence="2 3">
    <name type="scientific">Crepidotus variabilis</name>
    <dbReference type="NCBI Taxonomy" id="179855"/>
    <lineage>
        <taxon>Eukaryota</taxon>
        <taxon>Fungi</taxon>
        <taxon>Dikarya</taxon>
        <taxon>Basidiomycota</taxon>
        <taxon>Agaricomycotina</taxon>
        <taxon>Agaricomycetes</taxon>
        <taxon>Agaricomycetidae</taxon>
        <taxon>Agaricales</taxon>
        <taxon>Agaricineae</taxon>
        <taxon>Crepidotaceae</taxon>
        <taxon>Crepidotus</taxon>
    </lineage>
</organism>
<keyword evidence="1" id="KW-1133">Transmembrane helix</keyword>
<keyword evidence="1" id="KW-0812">Transmembrane</keyword>
<evidence type="ECO:0000256" key="1">
    <source>
        <dbReference type="SAM" id="Phobius"/>
    </source>
</evidence>
<reference evidence="2" key="1">
    <citation type="submission" date="2020-11" db="EMBL/GenBank/DDBJ databases">
        <authorList>
            <consortium name="DOE Joint Genome Institute"/>
            <person name="Ahrendt S."/>
            <person name="Riley R."/>
            <person name="Andreopoulos W."/>
            <person name="Labutti K."/>
            <person name="Pangilinan J."/>
            <person name="Ruiz-Duenas F.J."/>
            <person name="Barrasa J.M."/>
            <person name="Sanchez-Garcia M."/>
            <person name="Camarero S."/>
            <person name="Miyauchi S."/>
            <person name="Serrano A."/>
            <person name="Linde D."/>
            <person name="Babiker R."/>
            <person name="Drula E."/>
            <person name="Ayuso-Fernandez I."/>
            <person name="Pacheco R."/>
            <person name="Padilla G."/>
            <person name="Ferreira P."/>
            <person name="Barriuso J."/>
            <person name="Kellner H."/>
            <person name="Castanera R."/>
            <person name="Alfaro M."/>
            <person name="Ramirez L."/>
            <person name="Pisabarro A.G."/>
            <person name="Kuo A."/>
            <person name="Tritt A."/>
            <person name="Lipzen A."/>
            <person name="He G."/>
            <person name="Yan M."/>
            <person name="Ng V."/>
            <person name="Cullen D."/>
            <person name="Martin F."/>
            <person name="Rosso M.-N."/>
            <person name="Henrissat B."/>
            <person name="Hibbett D."/>
            <person name="Martinez A.T."/>
            <person name="Grigoriev I.V."/>
        </authorList>
    </citation>
    <scope>NUCLEOTIDE SEQUENCE</scope>
    <source>
        <strain evidence="2">CBS 506.95</strain>
    </source>
</reference>
<keyword evidence="1" id="KW-0472">Membrane</keyword>
<feature type="transmembrane region" description="Helical" evidence="1">
    <location>
        <begin position="48"/>
        <end position="67"/>
    </location>
</feature>
<sequence>MFQRTFCCCIPVRAGVIFLGILGLFGGSGVTAIGIINLKNLGASKTSAIIQIIIYILLAIVSIFGLIGAISRRLGFVRLYFGMLIIHLIFSIATGIYAINRDFKDAPKYIQECASGSTEKSVHDGCLYAANLVKAVLISVFITAWILETWACVIVFKYSRQLADEDNAKTAVKDTESW</sequence>
<proteinExistence type="predicted"/>
<name>A0A9P6EGQ6_9AGAR</name>
<feature type="transmembrane region" description="Helical" evidence="1">
    <location>
        <begin position="135"/>
        <end position="156"/>
    </location>
</feature>
<gene>
    <name evidence="2" type="ORF">CPB83DRAFT_765428</name>
</gene>
<comment type="caution">
    <text evidence="2">The sequence shown here is derived from an EMBL/GenBank/DDBJ whole genome shotgun (WGS) entry which is preliminary data.</text>
</comment>
<dbReference type="OrthoDB" id="3362027at2759"/>
<evidence type="ECO:0000313" key="2">
    <source>
        <dbReference type="EMBL" id="KAF9529271.1"/>
    </source>
</evidence>